<keyword evidence="6" id="KW-0698">rRNA processing</keyword>
<evidence type="ECO:0000256" key="6">
    <source>
        <dbReference type="ARBA" id="ARBA00022552"/>
    </source>
</evidence>
<proteinExistence type="inferred from homology"/>
<protein>
    <submittedName>
        <fullName evidence="15">Radical SAM enzyme, Cfr family</fullName>
    </submittedName>
</protein>
<evidence type="ECO:0000256" key="11">
    <source>
        <dbReference type="ARBA" id="ARBA00023004"/>
    </source>
</evidence>
<keyword evidence="8" id="KW-0808">Transferase</keyword>
<dbReference type="Gene3D" id="3.20.20.70">
    <property type="entry name" value="Aldolase class I"/>
    <property type="match status" value="1"/>
</dbReference>
<keyword evidence="7" id="KW-0489">Methyltransferase</keyword>
<name>E0RRW2_WINT6</name>
<dbReference type="SFLD" id="SFLDS00029">
    <property type="entry name" value="Radical_SAM"/>
    <property type="match status" value="1"/>
</dbReference>
<comment type="cofactor">
    <cofactor evidence="1">
        <name>[4Fe-4S] cluster</name>
        <dbReference type="ChEBI" id="CHEBI:49883"/>
    </cofactor>
</comment>
<dbReference type="RefSeq" id="WP_013313590.1">
    <property type="nucleotide sequence ID" value="NC_014484.1"/>
</dbReference>
<dbReference type="PANTHER" id="PTHR30544:SF5">
    <property type="entry name" value="RADICAL SAM CORE DOMAIN-CONTAINING PROTEIN"/>
    <property type="match status" value="1"/>
</dbReference>
<dbReference type="InterPro" id="IPR013785">
    <property type="entry name" value="Aldolase_TIM"/>
</dbReference>
<dbReference type="HOGENOM" id="CLU_029101_0_0_12"/>
<dbReference type="PaxDb" id="665571-STHERM_c08000"/>
<dbReference type="GO" id="GO:0070475">
    <property type="term" value="P:rRNA base methylation"/>
    <property type="evidence" value="ECO:0007669"/>
    <property type="project" value="TreeGrafter"/>
</dbReference>
<keyword evidence="4" id="KW-0004">4Fe-4S</keyword>
<dbReference type="SFLD" id="SFLDF00275">
    <property type="entry name" value="adenosine_C2_methyltransferase"/>
    <property type="match status" value="1"/>
</dbReference>
<dbReference type="GO" id="GO:0008173">
    <property type="term" value="F:RNA methyltransferase activity"/>
    <property type="evidence" value="ECO:0007669"/>
    <property type="project" value="InterPro"/>
</dbReference>
<dbReference type="KEGG" id="sta:STHERM_c08000"/>
<dbReference type="GO" id="GO:0005737">
    <property type="term" value="C:cytoplasm"/>
    <property type="evidence" value="ECO:0007669"/>
    <property type="project" value="UniProtKB-SubCell"/>
</dbReference>
<evidence type="ECO:0000313" key="16">
    <source>
        <dbReference type="Proteomes" id="UP000001296"/>
    </source>
</evidence>
<dbReference type="InterPro" id="IPR040072">
    <property type="entry name" value="Methyltransferase_A"/>
</dbReference>
<dbReference type="InterPro" id="IPR007197">
    <property type="entry name" value="rSAM"/>
</dbReference>
<dbReference type="SFLD" id="SFLDG01062">
    <property type="entry name" value="methyltransferase_(Class_A)"/>
    <property type="match status" value="1"/>
</dbReference>
<dbReference type="EMBL" id="CP001698">
    <property type="protein sequence ID" value="ADN01749.1"/>
    <property type="molecule type" value="Genomic_DNA"/>
</dbReference>
<comment type="similarity">
    <text evidence="3">Belongs to the radical SAM superfamily. RlmN family.</text>
</comment>
<comment type="subcellular location">
    <subcellularLocation>
        <location evidence="2">Cytoplasm</location>
    </subcellularLocation>
</comment>
<evidence type="ECO:0000256" key="5">
    <source>
        <dbReference type="ARBA" id="ARBA00022490"/>
    </source>
</evidence>
<dbReference type="InterPro" id="IPR048641">
    <property type="entry name" value="RlmN_N"/>
</dbReference>
<dbReference type="PANTHER" id="PTHR30544">
    <property type="entry name" value="23S RRNA METHYLTRANSFERASE"/>
    <property type="match status" value="1"/>
</dbReference>
<dbReference type="Proteomes" id="UP000001296">
    <property type="component" value="Chromosome"/>
</dbReference>
<dbReference type="CDD" id="cd01335">
    <property type="entry name" value="Radical_SAM"/>
    <property type="match status" value="1"/>
</dbReference>
<evidence type="ECO:0000256" key="3">
    <source>
        <dbReference type="ARBA" id="ARBA00007544"/>
    </source>
</evidence>
<evidence type="ECO:0000256" key="7">
    <source>
        <dbReference type="ARBA" id="ARBA00022603"/>
    </source>
</evidence>
<keyword evidence="10" id="KW-0479">Metal-binding</keyword>
<keyword evidence="5" id="KW-0963">Cytoplasm</keyword>
<evidence type="ECO:0000256" key="4">
    <source>
        <dbReference type="ARBA" id="ARBA00022485"/>
    </source>
</evidence>
<evidence type="ECO:0000313" key="15">
    <source>
        <dbReference type="EMBL" id="ADN01749.1"/>
    </source>
</evidence>
<sequence>MRTRERFSLSGLLPEDISELLTAEPRYRSLQIFEWIHAKRISSFTGMTTLPSRLREELSSSYHVRGASLHALLQDPGDETIKAQVRLQDGQIVEAVVLTDGKGRKTACLSTQAGCAMGCAFCNTGQLGFSRNLTPGEIVDQWLILQDTAGPLSHIVFMGMGEPLLNLANLRKAISILSHERGSRLSLRRITVSTCGIVPGILSLAEEGPHVRLAFSLTSARPEVRKQLMPVEARHPLDHVKEALLRYQAATGKRITLEVVAIEGLTCTPEESRAIAGFAEGLRVLVNVIPWNPVPGLPYRPPSPAALSSFVSSLTKKALTVTVRYRKGQHIHGACGQLGVVTPRKTHREAGARP</sequence>
<dbReference type="eggNOG" id="COG0820">
    <property type="taxonomic scope" value="Bacteria"/>
</dbReference>
<dbReference type="GO" id="GO:0051539">
    <property type="term" value="F:4 iron, 4 sulfur cluster binding"/>
    <property type="evidence" value="ECO:0007669"/>
    <property type="project" value="UniProtKB-KW"/>
</dbReference>
<keyword evidence="13" id="KW-1015">Disulfide bond</keyword>
<evidence type="ECO:0000256" key="13">
    <source>
        <dbReference type="ARBA" id="ARBA00023157"/>
    </source>
</evidence>
<keyword evidence="12" id="KW-0411">Iron-sulfur</keyword>
<evidence type="ECO:0000256" key="9">
    <source>
        <dbReference type="ARBA" id="ARBA00022691"/>
    </source>
</evidence>
<dbReference type="GO" id="GO:0046872">
    <property type="term" value="F:metal ion binding"/>
    <property type="evidence" value="ECO:0007669"/>
    <property type="project" value="UniProtKB-KW"/>
</dbReference>
<organism evidence="15 16">
    <name type="scientific">Winmispira thermophila (strain ATCC 49972 / DSM 6192 / RI 19.B1)</name>
    <name type="common">Spirochaeta thermophila</name>
    <dbReference type="NCBI Taxonomy" id="665571"/>
    <lineage>
        <taxon>Bacteria</taxon>
        <taxon>Pseudomonadati</taxon>
        <taxon>Spirochaetota</taxon>
        <taxon>Spirochaetia</taxon>
        <taxon>Winmispirales</taxon>
        <taxon>Winmispiraceae</taxon>
        <taxon>Winmispira</taxon>
    </lineage>
</organism>
<dbReference type="Gene3D" id="1.10.150.530">
    <property type="match status" value="1"/>
</dbReference>
<evidence type="ECO:0000256" key="10">
    <source>
        <dbReference type="ARBA" id="ARBA00022723"/>
    </source>
</evidence>
<dbReference type="InterPro" id="IPR004383">
    <property type="entry name" value="rRNA_lsu_MTrfase_RlmN/Cfr"/>
</dbReference>
<dbReference type="SUPFAM" id="SSF102114">
    <property type="entry name" value="Radical SAM enzymes"/>
    <property type="match status" value="1"/>
</dbReference>
<dbReference type="AlphaFoldDB" id="E0RRW2"/>
<dbReference type="GO" id="GO:0030488">
    <property type="term" value="P:tRNA methylation"/>
    <property type="evidence" value="ECO:0007669"/>
    <property type="project" value="TreeGrafter"/>
</dbReference>
<evidence type="ECO:0000256" key="12">
    <source>
        <dbReference type="ARBA" id="ARBA00023014"/>
    </source>
</evidence>
<reference key="1">
    <citation type="submission" date="2009-08" db="EMBL/GenBank/DDBJ databases">
        <title>The genome sequence of Spirochaeta thermophila DSM6192.</title>
        <authorList>
            <person name="Angelov A."/>
            <person name="Mientus M."/>
            <person name="Wittenberg S."/>
            <person name="Lehmann R."/>
            <person name="Liesegang H."/>
            <person name="Daniel R."/>
            <person name="Liebl W."/>
        </authorList>
    </citation>
    <scope>NUCLEOTIDE SEQUENCE</scope>
    <source>
        <strain>DSM 6192</strain>
    </source>
</reference>
<evidence type="ECO:0000256" key="1">
    <source>
        <dbReference type="ARBA" id="ARBA00001966"/>
    </source>
</evidence>
<evidence type="ECO:0000256" key="8">
    <source>
        <dbReference type="ARBA" id="ARBA00022679"/>
    </source>
</evidence>
<evidence type="ECO:0000256" key="2">
    <source>
        <dbReference type="ARBA" id="ARBA00004496"/>
    </source>
</evidence>
<gene>
    <name evidence="15" type="ordered locus">STHERM_c08000</name>
</gene>
<feature type="domain" description="Radical SAM core" evidence="14">
    <location>
        <begin position="101"/>
        <end position="330"/>
    </location>
</feature>
<dbReference type="Pfam" id="PF21016">
    <property type="entry name" value="RlmN_N"/>
    <property type="match status" value="1"/>
</dbReference>
<reference evidence="15 16" key="2">
    <citation type="journal article" date="2010" name="J. Bacteriol.">
        <title>Genome sequence of the polysaccharide-degrading, thermophilic anaerobe Spirochaeta thermophila DSM 6192.</title>
        <authorList>
            <person name="Angelov A."/>
            <person name="Liebl S."/>
            <person name="Ballschmiter M."/>
            <person name="Bomeke M."/>
            <person name="Lehmann R."/>
            <person name="Liesegang H."/>
            <person name="Daniel R."/>
            <person name="Liebl W."/>
        </authorList>
    </citation>
    <scope>NUCLEOTIDE SEQUENCE [LARGE SCALE GENOMIC DNA]</scope>
    <source>
        <strain evidence="16">ATCC 49972 / DSM 6192 / RI 19.B1</strain>
    </source>
</reference>
<dbReference type="PIRSF" id="PIRSF006004">
    <property type="entry name" value="CHP00048"/>
    <property type="match status" value="1"/>
</dbReference>
<evidence type="ECO:0000259" key="14">
    <source>
        <dbReference type="PROSITE" id="PS51918"/>
    </source>
</evidence>
<keyword evidence="11" id="KW-0408">Iron</keyword>
<dbReference type="PROSITE" id="PS51918">
    <property type="entry name" value="RADICAL_SAM"/>
    <property type="match status" value="1"/>
</dbReference>
<accession>E0RRW2</accession>
<keyword evidence="9" id="KW-0949">S-adenosyl-L-methionine</keyword>
<dbReference type="InterPro" id="IPR058240">
    <property type="entry name" value="rSAM_sf"/>
</dbReference>
<dbReference type="Pfam" id="PF04055">
    <property type="entry name" value="Radical_SAM"/>
    <property type="match status" value="1"/>
</dbReference>